<dbReference type="InterPro" id="IPR005153">
    <property type="entry name" value="MbtH-like_dom"/>
</dbReference>
<feature type="domain" description="MbtH-like" evidence="1">
    <location>
        <begin position="3"/>
        <end position="53"/>
    </location>
</feature>
<dbReference type="SUPFAM" id="SSF160582">
    <property type="entry name" value="MbtH-like"/>
    <property type="match status" value="1"/>
</dbReference>
<dbReference type="Proteomes" id="UP000326041">
    <property type="component" value="Chromosome"/>
</dbReference>
<evidence type="ECO:0000259" key="1">
    <source>
        <dbReference type="SMART" id="SM00923"/>
    </source>
</evidence>
<reference evidence="2 3" key="1">
    <citation type="submission" date="2017-09" db="EMBL/GenBank/DDBJ databases">
        <authorList>
            <person name="Lee N."/>
            <person name="Cho B.-K."/>
        </authorList>
    </citation>
    <scope>NUCLEOTIDE SEQUENCE [LARGE SCALE GENOMIC DNA]</scope>
    <source>
        <strain evidence="2 3">ATCC 13879</strain>
    </source>
</reference>
<dbReference type="EMBL" id="CP023697">
    <property type="protein sequence ID" value="QEV05006.1"/>
    <property type="molecule type" value="Genomic_DNA"/>
</dbReference>
<keyword evidence="3" id="KW-1185">Reference proteome</keyword>
<dbReference type="InterPro" id="IPR037407">
    <property type="entry name" value="MLP_fam"/>
</dbReference>
<accession>A0ABX6AQK1</accession>
<dbReference type="PANTHER" id="PTHR38444">
    <property type="entry name" value="ENTEROBACTIN BIOSYNTHESIS PROTEIN YBDZ"/>
    <property type="match status" value="1"/>
</dbReference>
<dbReference type="Pfam" id="PF03621">
    <property type="entry name" value="MbtH"/>
    <property type="match status" value="1"/>
</dbReference>
<gene>
    <name evidence="2" type="ORF">CP972_04295</name>
</gene>
<dbReference type="PANTHER" id="PTHR38444:SF1">
    <property type="entry name" value="ENTEROBACTIN BIOSYNTHESIS PROTEIN YBDZ"/>
    <property type="match status" value="1"/>
</dbReference>
<dbReference type="Gene3D" id="3.90.820.10">
    <property type="entry name" value="Structural Genomics, Unknown Function 30-nov-00 1gh9 Mol_id"/>
    <property type="match status" value="1"/>
</dbReference>
<dbReference type="InterPro" id="IPR038020">
    <property type="entry name" value="MbtH-like_sf"/>
</dbReference>
<protein>
    <submittedName>
        <fullName evidence="2">MbtH family protein</fullName>
    </submittedName>
</protein>
<evidence type="ECO:0000313" key="2">
    <source>
        <dbReference type="EMBL" id="QEV05006.1"/>
    </source>
</evidence>
<organism evidence="2 3">
    <name type="scientific">Streptomyces prasinus</name>
    <dbReference type="NCBI Taxonomy" id="67345"/>
    <lineage>
        <taxon>Bacteria</taxon>
        <taxon>Bacillati</taxon>
        <taxon>Actinomycetota</taxon>
        <taxon>Actinomycetes</taxon>
        <taxon>Kitasatosporales</taxon>
        <taxon>Streptomycetaceae</taxon>
        <taxon>Streptomyces</taxon>
    </lineage>
</organism>
<dbReference type="RefSeq" id="WP_055608842.1">
    <property type="nucleotide sequence ID" value="NZ_CP023697.1"/>
</dbReference>
<dbReference type="SMART" id="SM00923">
    <property type="entry name" value="MbtH"/>
    <property type="match status" value="1"/>
</dbReference>
<sequence>MTNPFEREDGRYLVLVNDEGQLSLWPAFAVVPAGWNVALPEDNRQACLDYINANWSDMRPKSLAALMDNAAQHGS</sequence>
<dbReference type="GeneID" id="95533791"/>
<name>A0ABX6AQK1_9ACTN</name>
<proteinExistence type="predicted"/>
<evidence type="ECO:0000313" key="3">
    <source>
        <dbReference type="Proteomes" id="UP000326041"/>
    </source>
</evidence>